<dbReference type="NCBIfam" id="TIGR01986">
    <property type="entry name" value="glut_syn_euk"/>
    <property type="match status" value="1"/>
</dbReference>
<dbReference type="InterPro" id="IPR004887">
    <property type="entry name" value="GSH_synth_subst-bd"/>
</dbReference>
<evidence type="ECO:0000256" key="13">
    <source>
        <dbReference type="PIRSR" id="PIRSR001558-1"/>
    </source>
</evidence>
<keyword evidence="9 12" id="KW-0067">ATP-binding</keyword>
<dbReference type="Gene3D" id="3.40.50.1760">
    <property type="entry name" value="Glutathione synthase, substrate-binding domain superfamily, eukaryotic"/>
    <property type="match status" value="1"/>
</dbReference>
<dbReference type="InterPro" id="IPR014709">
    <property type="entry name" value="Glutathione_synthase_C_euk"/>
</dbReference>
<feature type="binding site" evidence="13">
    <location>
        <begin position="420"/>
        <end position="423"/>
    </location>
    <ligand>
        <name>ATP</name>
        <dbReference type="ChEBI" id="CHEBI:30616"/>
    </ligand>
</feature>
<dbReference type="OrthoDB" id="2020073at2759"/>
<feature type="binding site" evidence="14">
    <location>
        <position position="391"/>
    </location>
    <ligand>
        <name>Mg(2+)</name>
        <dbReference type="ChEBI" id="CHEBI:18420"/>
    </ligand>
</feature>
<evidence type="ECO:0000256" key="5">
    <source>
        <dbReference type="ARBA" id="ARBA00022598"/>
    </source>
</evidence>
<dbReference type="AlphaFoldDB" id="A0A6V7VB68"/>
<evidence type="ECO:0000313" key="17">
    <source>
        <dbReference type="Proteomes" id="UP000580250"/>
    </source>
</evidence>
<keyword evidence="6 12" id="KW-0317">Glutathione biosynthesis</keyword>
<dbReference type="Pfam" id="PF03917">
    <property type="entry name" value="GSH_synth_ATP"/>
    <property type="match status" value="1"/>
</dbReference>
<evidence type="ECO:0000256" key="7">
    <source>
        <dbReference type="ARBA" id="ARBA00022723"/>
    </source>
</evidence>
<feature type="binding site" evidence="13">
    <location>
        <position position="450"/>
    </location>
    <ligand>
        <name>substrate</name>
    </ligand>
</feature>
<gene>
    <name evidence="16" type="ORF">MENT_LOCUS23765</name>
</gene>
<dbReference type="Pfam" id="PF03199">
    <property type="entry name" value="GSH_synthase"/>
    <property type="match status" value="1"/>
</dbReference>
<evidence type="ECO:0000256" key="4">
    <source>
        <dbReference type="ARBA" id="ARBA00020821"/>
    </source>
</evidence>
<evidence type="ECO:0000259" key="15">
    <source>
        <dbReference type="Pfam" id="PF03199"/>
    </source>
</evidence>
<evidence type="ECO:0000256" key="10">
    <source>
        <dbReference type="ARBA" id="ARBA00022842"/>
    </source>
</evidence>
<dbReference type="EMBL" id="CAJEWN010000197">
    <property type="protein sequence ID" value="CAD2172225.1"/>
    <property type="molecule type" value="Genomic_DNA"/>
</dbReference>
<dbReference type="PIRSF" id="PIRSF001558">
    <property type="entry name" value="GSHase"/>
    <property type="match status" value="1"/>
</dbReference>
<evidence type="ECO:0000256" key="14">
    <source>
        <dbReference type="PIRSR" id="PIRSR001558-2"/>
    </source>
</evidence>
<protein>
    <recommendedName>
        <fullName evidence="4 12">Glutathione synthetase</fullName>
        <shortName evidence="12">GSH-S</shortName>
        <ecNumber evidence="3 12">6.3.2.3</ecNumber>
    </recommendedName>
</protein>
<evidence type="ECO:0000313" key="16">
    <source>
        <dbReference type="EMBL" id="CAD2172225.1"/>
    </source>
</evidence>
<dbReference type="InterPro" id="IPR037013">
    <property type="entry name" value="GSH-S_sub-bd_sf"/>
</dbReference>
<dbReference type="GO" id="GO:0004363">
    <property type="term" value="F:glutathione synthase activity"/>
    <property type="evidence" value="ECO:0007669"/>
    <property type="project" value="UniProtKB-UniRule"/>
</dbReference>
<dbReference type="GO" id="GO:0005524">
    <property type="term" value="F:ATP binding"/>
    <property type="evidence" value="ECO:0007669"/>
    <property type="project" value="UniProtKB-UniRule"/>
</dbReference>
<dbReference type="Gene3D" id="1.10.1080.10">
    <property type="entry name" value="Glutathione Synthetase, Chain A, domain 3"/>
    <property type="match status" value="1"/>
</dbReference>
<dbReference type="PANTHER" id="PTHR11130:SF0">
    <property type="entry name" value="GLUTATHIONE SYNTHETASE"/>
    <property type="match status" value="1"/>
</dbReference>
<keyword evidence="8 12" id="KW-0547">Nucleotide-binding</keyword>
<accession>A0A6V7VB68</accession>
<proteinExistence type="inferred from homology"/>
<feature type="binding site" evidence="14">
    <location>
        <position position="163"/>
    </location>
    <ligand>
        <name>Mg(2+)</name>
        <dbReference type="ChEBI" id="CHEBI:18420"/>
    </ligand>
</feature>
<feature type="binding site" evidence="13">
    <location>
        <position position="161"/>
    </location>
    <ligand>
        <name>ATP</name>
        <dbReference type="ChEBI" id="CHEBI:30616"/>
    </ligand>
</feature>
<dbReference type="GO" id="GO:0005829">
    <property type="term" value="C:cytosol"/>
    <property type="evidence" value="ECO:0007669"/>
    <property type="project" value="TreeGrafter"/>
</dbReference>
<feature type="binding site" evidence="13">
    <location>
        <position position="478"/>
    </location>
    <ligand>
        <name>substrate</name>
    </ligand>
</feature>
<dbReference type="UniPathway" id="UPA00142">
    <property type="reaction ID" value="UER00210"/>
</dbReference>
<evidence type="ECO:0000256" key="2">
    <source>
        <dbReference type="ARBA" id="ARBA00010385"/>
    </source>
</evidence>
<evidence type="ECO:0000256" key="6">
    <source>
        <dbReference type="ARBA" id="ARBA00022684"/>
    </source>
</evidence>
<dbReference type="SUPFAM" id="SSF56059">
    <property type="entry name" value="Glutathione synthetase ATP-binding domain-like"/>
    <property type="match status" value="1"/>
</dbReference>
<dbReference type="Proteomes" id="UP000580250">
    <property type="component" value="Unassembled WGS sequence"/>
</dbReference>
<comment type="pathway">
    <text evidence="1 12">Sulfur metabolism; glutathione biosynthesis; glutathione from L-cysteine and L-glutamate: step 2/2.</text>
</comment>
<comment type="similarity">
    <text evidence="2 12">Belongs to the eukaryotic GSH synthase family.</text>
</comment>
<organism evidence="16 17">
    <name type="scientific">Meloidogyne enterolobii</name>
    <name type="common">Root-knot nematode worm</name>
    <name type="synonym">Meloidogyne mayaguensis</name>
    <dbReference type="NCBI Taxonomy" id="390850"/>
    <lineage>
        <taxon>Eukaryota</taxon>
        <taxon>Metazoa</taxon>
        <taxon>Ecdysozoa</taxon>
        <taxon>Nematoda</taxon>
        <taxon>Chromadorea</taxon>
        <taxon>Rhabditida</taxon>
        <taxon>Tylenchina</taxon>
        <taxon>Tylenchomorpha</taxon>
        <taxon>Tylenchoidea</taxon>
        <taxon>Meloidogynidae</taxon>
        <taxon>Meloidogyninae</taxon>
        <taxon>Meloidogyne</taxon>
    </lineage>
</organism>
<feature type="binding site" evidence="13">
    <location>
        <position position="238"/>
    </location>
    <ligand>
        <name>substrate</name>
    </ligand>
</feature>
<dbReference type="Gene3D" id="3.30.1490.50">
    <property type="match status" value="1"/>
</dbReference>
<evidence type="ECO:0000256" key="8">
    <source>
        <dbReference type="ARBA" id="ARBA00022741"/>
    </source>
</evidence>
<dbReference type="PANTHER" id="PTHR11130">
    <property type="entry name" value="GLUTATHIONE SYNTHETASE"/>
    <property type="match status" value="1"/>
</dbReference>
<feature type="binding site" evidence="13">
    <location>
        <position position="480"/>
    </location>
    <ligand>
        <name>ATP</name>
        <dbReference type="ChEBI" id="CHEBI:30616"/>
    </ligand>
</feature>
<dbReference type="InterPro" id="IPR014042">
    <property type="entry name" value="Glutathione_synthase_a-hlx"/>
</dbReference>
<evidence type="ECO:0000256" key="9">
    <source>
        <dbReference type="ARBA" id="ARBA00022840"/>
    </source>
</evidence>
<dbReference type="GO" id="GO:0043295">
    <property type="term" value="F:glutathione binding"/>
    <property type="evidence" value="ECO:0007669"/>
    <property type="project" value="UniProtKB-UniRule"/>
</dbReference>
<sequence length="502" mass="57536">MTSLNKQQDIDYISEIFVKNYQQLPSIIEDSMDWAHCNGLIFRTKEHKDRSDICQIAPFSLFPSPFPKRLFDQALSVQKALNLLYFKVSWDYEFLKQSHQQVIKSDEFTRRLMSILDIVYKEGIKQPITLLTQRADYMCHYDGIITENEINFDKFQLKQIEVNNIAVSMGGLAEKTTKLHRRVFKKMGMNVPNNDVMPLNEPIKTLCDGLYNAWKLLSNPHAVLLMVVEKNSQNQFDQRAIEYGLEELSEGKMIIIRLTFVECAERLVLDEKTFNLLLGDKTVGIVYFRTGYLPEDYVSENAWNARLLMERSTAIKCPWIGLQMANTKKIQQVLSCSGILEKYLTSANDVENVRSTFASLWGLERDDDETREIIKDAIQNPQKYVLKPQLEGGGGNYFDKEITEKLQSFTFEMRASHILMQRIRPLIVKNCLIRPFDDENSKKLQNVVSELGIYGSLIGIGGKDEEVKLNLVGGHILRTKLENVNEGGIAVGASVVDSPFLF</sequence>
<dbReference type="GO" id="GO:0000287">
    <property type="term" value="F:magnesium ion binding"/>
    <property type="evidence" value="ECO:0007669"/>
    <property type="project" value="UniProtKB-UniRule"/>
</dbReference>
<comment type="caution">
    <text evidence="16">The sequence shown here is derived from an EMBL/GenBank/DDBJ whole genome shotgun (WGS) entry which is preliminary data.</text>
</comment>
<keyword evidence="5 12" id="KW-0436">Ligase</keyword>
<dbReference type="InterPro" id="IPR014049">
    <property type="entry name" value="Glutathione_synthase_N_euk"/>
</dbReference>
<dbReference type="InterPro" id="IPR016185">
    <property type="entry name" value="PreATP-grasp_dom_sf"/>
</dbReference>
<dbReference type="Gene3D" id="3.30.470.20">
    <property type="entry name" value="ATP-grasp fold, B domain"/>
    <property type="match status" value="1"/>
</dbReference>
<name>A0A6V7VB68_MELEN</name>
<evidence type="ECO:0000256" key="12">
    <source>
        <dbReference type="PIRNR" id="PIRNR001558"/>
    </source>
</evidence>
<feature type="binding site" evidence="13">
    <location>
        <position position="328"/>
    </location>
    <ligand>
        <name>ATP</name>
        <dbReference type="ChEBI" id="CHEBI:30616"/>
    </ligand>
</feature>
<comment type="catalytic activity">
    <reaction evidence="11">
        <text>gamma-L-glutamyl-L-cysteine + glycine + ATP = glutathione + ADP + phosphate + H(+)</text>
        <dbReference type="Rhea" id="RHEA:13557"/>
        <dbReference type="ChEBI" id="CHEBI:15378"/>
        <dbReference type="ChEBI" id="CHEBI:30616"/>
        <dbReference type="ChEBI" id="CHEBI:43474"/>
        <dbReference type="ChEBI" id="CHEBI:57305"/>
        <dbReference type="ChEBI" id="CHEBI:57925"/>
        <dbReference type="ChEBI" id="CHEBI:58173"/>
        <dbReference type="ChEBI" id="CHEBI:456216"/>
        <dbReference type="EC" id="6.3.2.3"/>
    </reaction>
    <physiologicalReaction direction="left-to-right" evidence="11">
        <dbReference type="Rhea" id="RHEA:13558"/>
    </physiologicalReaction>
</comment>
<evidence type="ECO:0000256" key="3">
    <source>
        <dbReference type="ARBA" id="ARBA00012214"/>
    </source>
</evidence>
<feature type="domain" description="Glutathione synthase substrate-binding" evidence="15">
    <location>
        <begin position="223"/>
        <end position="325"/>
    </location>
</feature>
<dbReference type="EC" id="6.3.2.3" evidence="3 12"/>
<keyword evidence="7 12" id="KW-0479">Metal-binding</keyword>
<feature type="binding site" evidence="13">
    <location>
        <position position="486"/>
    </location>
    <ligand>
        <name>ATP</name>
        <dbReference type="ChEBI" id="CHEBI:30616"/>
    </ligand>
</feature>
<evidence type="ECO:0000256" key="11">
    <source>
        <dbReference type="ARBA" id="ARBA00048871"/>
    </source>
</evidence>
<comment type="cofactor">
    <cofactor evidence="12 14">
        <name>Mg(2+)</name>
        <dbReference type="ChEBI" id="CHEBI:18420"/>
    </cofactor>
    <text evidence="12 14">Binds 1 Mg(2+) ion per subunit.</text>
</comment>
<feature type="binding site" evidence="13">
    <location>
        <begin position="387"/>
        <end position="396"/>
    </location>
    <ligand>
        <name>ATP</name>
        <dbReference type="ChEBI" id="CHEBI:30616"/>
    </ligand>
</feature>
<evidence type="ECO:0000256" key="1">
    <source>
        <dbReference type="ARBA" id="ARBA00004965"/>
    </source>
</evidence>
<dbReference type="Gene3D" id="3.30.1490.80">
    <property type="match status" value="1"/>
</dbReference>
<keyword evidence="10 12" id="KW-0460">Magnesium</keyword>
<feature type="binding site" evidence="13">
    <location>
        <position position="134"/>
    </location>
    <ligand>
        <name>substrate</name>
    </ligand>
</feature>
<dbReference type="InterPro" id="IPR005615">
    <property type="entry name" value="Glutathione_synthase"/>
</dbReference>
<reference evidence="16 17" key="1">
    <citation type="submission" date="2020-08" db="EMBL/GenBank/DDBJ databases">
        <authorList>
            <person name="Koutsovoulos G."/>
            <person name="Danchin GJ E."/>
        </authorList>
    </citation>
    <scope>NUCLEOTIDE SEQUENCE [LARGE SCALE GENOMIC DNA]</scope>
</reference>
<dbReference type="SUPFAM" id="SSF52440">
    <property type="entry name" value="PreATP-grasp domain"/>
    <property type="match status" value="1"/>
</dbReference>
<feature type="binding site" evidence="14">
    <location>
        <position position="161"/>
    </location>
    <ligand>
        <name>Mg(2+)</name>
        <dbReference type="ChEBI" id="CHEBI:18420"/>
    </ligand>
</feature>